<evidence type="ECO:0000313" key="1">
    <source>
        <dbReference type="EMBL" id="MFG6273451.1"/>
    </source>
</evidence>
<dbReference type="EMBL" id="JABAFG010000009">
    <property type="protein sequence ID" value="NME28327.1"/>
    <property type="molecule type" value="Genomic_DNA"/>
</dbReference>
<sequence>MADENIIVYTDKTVVKVQGLDVKGLDTRALEKILMDKFHSVVRVIGVTGSSIDMDIYGIDPEQIEKDEHGLIQAISTTEGVTATELAKLAGAEKIVPVDINHIPQRDHDYCARERWLHHD</sequence>
<organism evidence="2 3">
    <name type="scientific">Megasphaera hexanoica</name>
    <dbReference type="NCBI Taxonomy" id="1675036"/>
    <lineage>
        <taxon>Bacteria</taxon>
        <taxon>Bacillati</taxon>
        <taxon>Bacillota</taxon>
        <taxon>Negativicutes</taxon>
        <taxon>Veillonellales</taxon>
        <taxon>Veillonellaceae</taxon>
        <taxon>Megasphaera</taxon>
    </lineage>
</organism>
<protein>
    <submittedName>
        <fullName evidence="2">Uncharacterized protein</fullName>
    </submittedName>
</protein>
<comment type="caution">
    <text evidence="2">The sequence shown here is derived from an EMBL/GenBank/DDBJ whole genome shotgun (WGS) entry which is preliminary data.</text>
</comment>
<accession>A0A848BZ62</accession>
<keyword evidence="4" id="KW-1185">Reference proteome</keyword>
<dbReference type="RefSeq" id="WP_059075429.1">
    <property type="nucleotide sequence ID" value="NZ_CP011940.1"/>
</dbReference>
<evidence type="ECO:0000313" key="2">
    <source>
        <dbReference type="EMBL" id="NME28327.1"/>
    </source>
</evidence>
<dbReference type="AlphaFoldDB" id="A0A848BZ62"/>
<gene>
    <name evidence="1" type="ORF">ACGTZG_09650</name>
    <name evidence="2" type="ORF">HF872_06785</name>
</gene>
<reference evidence="1 4" key="2">
    <citation type="submission" date="2024-10" db="EMBL/GenBank/DDBJ databases">
        <authorList>
            <person name="Sang B.-I."/>
            <person name="Prabhaharan D."/>
        </authorList>
    </citation>
    <scope>NUCLEOTIDE SEQUENCE [LARGE SCALE GENOMIC DNA]</scope>
    <source>
        <strain evidence="1 4">MH</strain>
    </source>
</reference>
<dbReference type="Proteomes" id="UP001605989">
    <property type="component" value="Unassembled WGS sequence"/>
</dbReference>
<dbReference type="EMBL" id="JBIEKR010000007">
    <property type="protein sequence ID" value="MFG6273451.1"/>
    <property type="molecule type" value="Genomic_DNA"/>
</dbReference>
<dbReference type="OrthoDB" id="1905256at2"/>
<evidence type="ECO:0000313" key="4">
    <source>
        <dbReference type="Proteomes" id="UP001605989"/>
    </source>
</evidence>
<dbReference type="Proteomes" id="UP000591071">
    <property type="component" value="Unassembled WGS sequence"/>
</dbReference>
<evidence type="ECO:0000313" key="3">
    <source>
        <dbReference type="Proteomes" id="UP000591071"/>
    </source>
</evidence>
<proteinExistence type="predicted"/>
<dbReference type="KEGG" id="mhw:ACT01_06205"/>
<reference evidence="2 3" key="1">
    <citation type="submission" date="2020-04" db="EMBL/GenBank/DDBJ databases">
        <authorList>
            <person name="Hitch T.C.A."/>
            <person name="Wylensek D."/>
            <person name="Clavel T."/>
        </authorList>
    </citation>
    <scope>NUCLEOTIDE SEQUENCE [LARGE SCALE GENOMIC DNA]</scope>
    <source>
        <strain evidence="2 3">Oil-RF-744-FAT-WT-6-1</strain>
    </source>
</reference>
<name>A0A848BZ62_9FIRM</name>